<reference evidence="17 18" key="1">
    <citation type="submission" date="2015-02" db="EMBL/GenBank/DDBJ databases">
        <title>Single-cell genomics of uncultivated deep-branching MTB reveals a conserved set of magnetosome genes.</title>
        <authorList>
            <person name="Kolinko S."/>
            <person name="Richter M."/>
            <person name="Glockner F.O."/>
            <person name="Brachmann A."/>
            <person name="Schuler D."/>
        </authorList>
    </citation>
    <scope>NUCLEOTIDE SEQUENCE [LARGE SCALE GENOMIC DNA]</scope>
    <source>
        <strain evidence="17">TM-1</strain>
    </source>
</reference>
<dbReference type="InterPro" id="IPR013780">
    <property type="entry name" value="Glyco_hydro_b"/>
</dbReference>
<dbReference type="NCBIfam" id="TIGR02457">
    <property type="entry name" value="TreS_Cterm"/>
    <property type="match status" value="1"/>
</dbReference>
<dbReference type="SUPFAM" id="SSF51011">
    <property type="entry name" value="Glycosyl hydrolase domain"/>
    <property type="match status" value="1"/>
</dbReference>
<dbReference type="Gene3D" id="3.90.400.10">
    <property type="entry name" value="Oligo-1,6-glucosidase, Domain 2"/>
    <property type="match status" value="1"/>
</dbReference>
<evidence type="ECO:0000256" key="15">
    <source>
        <dbReference type="ARBA" id="ARBA00049067"/>
    </source>
</evidence>
<evidence type="ECO:0000259" key="16">
    <source>
        <dbReference type="SMART" id="SM00642"/>
    </source>
</evidence>
<feature type="domain" description="Glycosyl hydrolase family 13 catalytic" evidence="16">
    <location>
        <begin position="24"/>
        <end position="423"/>
    </location>
</feature>
<comment type="similarity">
    <text evidence="2">Belongs to the glycosyl hydrolase 13 family. TreS subfamily.</text>
</comment>
<keyword evidence="11" id="KW-0067">ATP-binding</keyword>
<organism evidence="17 18">
    <name type="scientific">Candidatus Magnetobacterium bavaricum</name>
    <dbReference type="NCBI Taxonomy" id="29290"/>
    <lineage>
        <taxon>Bacteria</taxon>
        <taxon>Pseudomonadati</taxon>
        <taxon>Nitrospirota</taxon>
        <taxon>Thermodesulfovibrionia</taxon>
        <taxon>Thermodesulfovibrionales</taxon>
        <taxon>Candidatus Magnetobacteriaceae</taxon>
        <taxon>Candidatus Magnetobacterium</taxon>
    </lineage>
</organism>
<dbReference type="EMBL" id="LACI01002737">
    <property type="protein sequence ID" value="KJU81291.1"/>
    <property type="molecule type" value="Genomic_DNA"/>
</dbReference>
<dbReference type="InterPro" id="IPR045857">
    <property type="entry name" value="O16G_dom_2"/>
</dbReference>
<dbReference type="InterPro" id="IPR012810">
    <property type="entry name" value="TreS/a-amylase_N"/>
</dbReference>
<dbReference type="GO" id="GO:0005975">
    <property type="term" value="P:carbohydrate metabolic process"/>
    <property type="evidence" value="ECO:0007669"/>
    <property type="project" value="InterPro"/>
</dbReference>
<gene>
    <name evidence="17" type="ORF">MBAV_006513</name>
</gene>
<comment type="caution">
    <text evidence="17">The sequence shown here is derived from an EMBL/GenBank/DDBJ whole genome shotgun (WGS) entry which is preliminary data.</text>
</comment>
<protein>
    <recommendedName>
        <fullName evidence="6">Maltokinase</fullName>
        <ecNumber evidence="4">2.7.1.175</ecNumber>
        <ecNumber evidence="5">5.4.99.16</ecNumber>
    </recommendedName>
    <alternativeName>
        <fullName evidence="14">Maltose alpha-D-glucosyltransferase</fullName>
    </alternativeName>
    <alternativeName>
        <fullName evidence="13">Maltose-1-phosphate synthase</fullName>
    </alternativeName>
</protein>
<evidence type="ECO:0000256" key="8">
    <source>
        <dbReference type="ARBA" id="ARBA00022723"/>
    </source>
</evidence>
<keyword evidence="12" id="KW-0413">Isomerase</keyword>
<dbReference type="EC" id="5.4.99.16" evidence="5"/>
<dbReference type="Gene3D" id="3.90.1200.10">
    <property type="match status" value="1"/>
</dbReference>
<dbReference type="Gene3D" id="3.20.20.80">
    <property type="entry name" value="Glycosidases"/>
    <property type="match status" value="1"/>
</dbReference>
<evidence type="ECO:0000256" key="11">
    <source>
        <dbReference type="ARBA" id="ARBA00022840"/>
    </source>
</evidence>
<dbReference type="SUPFAM" id="SSF56112">
    <property type="entry name" value="Protein kinase-like (PK-like)"/>
    <property type="match status" value="1"/>
</dbReference>
<evidence type="ECO:0000256" key="4">
    <source>
        <dbReference type="ARBA" id="ARBA00011962"/>
    </source>
</evidence>
<dbReference type="InterPro" id="IPR032091">
    <property type="entry name" value="Malt_amylase-like_C"/>
</dbReference>
<comment type="catalytic activity">
    <reaction evidence="15">
        <text>D-maltose + ATP = alpha-maltose 1-phosphate + ADP + H(+)</text>
        <dbReference type="Rhea" id="RHEA:31915"/>
        <dbReference type="ChEBI" id="CHEBI:15378"/>
        <dbReference type="ChEBI" id="CHEBI:17306"/>
        <dbReference type="ChEBI" id="CHEBI:30616"/>
        <dbReference type="ChEBI" id="CHEBI:63576"/>
        <dbReference type="ChEBI" id="CHEBI:456216"/>
        <dbReference type="EC" id="2.7.1.175"/>
    </reaction>
</comment>
<dbReference type="PATRIC" id="fig|29290.4.peg.8596"/>
<dbReference type="Pfam" id="PF18085">
    <property type="entry name" value="Mak_N_cap"/>
    <property type="match status" value="1"/>
</dbReference>
<sequence length="1139" mass="132820">MFMASRSILLSSDPLWYKDAIIYELHIKAFYDGVGDGIGDFNGLIEKLDYIERLGVTAIWLLPFYASPLRDDGYDIADYFNIHPNYGTLREFKKFLAEAHKRGIRVITELVLNHTSDKHPWFQESRRARPGSSKRDFYVWSDSQDRYKEARIIFKDFEASNWTWDSVARAYYWHRFYSHQPDLNYDNPDVRKAMLKVLDYWFDMGVDGLRLDAVPYLYQREGTGCENLPETYDLIKKIRSHIDKKHKGKMLLAEANQWMEDAVKYFGDGDACHMAFHFPVMPRMFMAIQIEDRYPLVDIMEQTPAIPPACQWVMFLRNHDELTLEMVTDEERDYMYRVYARDKEMRINVGIRRRLAPLMANNRRKIELMNILLMTFPGTPVIYYGDEIGMGDNYYLGDRDGVRTPMQWSAQRNAGFSNVNPQKLYLPVIVDPEYHYEVVNVDTQERNISSLLWWMKRIISVRKKFKSLSRGNIKFIRSENPKVLSFIRQYEDETLLVVANLSRFSQSVELDMRQYAGLIPKEIISDNEFVMIKETPYLFTLSPYDYFLFHLKKEHKLAIEEHLREIHTIELNSKADEMFAGKLKGQIEREILPSYLVKNRWFAAKARNVQYTEIIEDIYFYGSTQPGYIILLNVFYTEGLPDTYVLPVAVAMGESATHVRQQYPFSVIANVKLGLYEGVLYDASYNEDFRMSLLSFILKRRRLNCRNGELGGFFEKRQRRRLHGKDGEPGDSLEKRHRNSGDVYDAIKSSQVSKTDQSNTAILYEDKLFLKLYRRIEEGINPEIELTKLLTDNDISNKSSSVSIPHFRGFLEYKDRSSGHSYHLGHLQVFMPNQGNAWVFTLDFLRMYYEKILSAKEDATRELTVAKGFLKDFLSVTGEKLSATLSEFIGIKYIEAADLIGKKTANMHMALCNETNPDDFAPEAFTSLYQRSLFQSMHNMTKRVFELLKKNLVRIPDEFRQEAGGLIESENDIIGVFNTFVDIKISSVKIRIHGDYHLGQLLYTGNDIIVTDFEGEPSKSINERRLKRSPLKDLAGMIRSFSYASYSTLLKTDVFSPWDIDELKEYAHMWYICVSGIFINSYLEAIKKSTQLSFDQAEIKTLMRIYLLDKAVYEVGYELNNRLDMVIVPIRGIKSILGI</sequence>
<dbReference type="InterPro" id="IPR011009">
    <property type="entry name" value="Kinase-like_dom_sf"/>
</dbReference>
<dbReference type="CDD" id="cd11334">
    <property type="entry name" value="AmyAc_TreS"/>
    <property type="match status" value="1"/>
</dbReference>
<evidence type="ECO:0000313" key="18">
    <source>
        <dbReference type="Proteomes" id="UP000033423"/>
    </source>
</evidence>
<dbReference type="InterPro" id="IPR006047">
    <property type="entry name" value="GH13_cat_dom"/>
</dbReference>
<name>A0A0F3GHD8_9BACT</name>
<dbReference type="GO" id="GO:0047471">
    <property type="term" value="F:maltose alpha-D-glucosyltransferase activity"/>
    <property type="evidence" value="ECO:0007669"/>
    <property type="project" value="UniProtKB-EC"/>
</dbReference>
<proteinExistence type="inferred from homology"/>
<evidence type="ECO:0000256" key="3">
    <source>
        <dbReference type="ARBA" id="ARBA00006219"/>
    </source>
</evidence>
<keyword evidence="8" id="KW-0479">Metal-binding</keyword>
<comment type="similarity">
    <text evidence="3">Belongs to the aminoglycoside phosphotransferase family.</text>
</comment>
<evidence type="ECO:0000256" key="12">
    <source>
        <dbReference type="ARBA" id="ARBA00023235"/>
    </source>
</evidence>
<dbReference type="FunFam" id="3.20.20.80:FF:000055">
    <property type="entry name" value="Trehalose synthase"/>
    <property type="match status" value="1"/>
</dbReference>
<keyword evidence="7" id="KW-0808">Transferase</keyword>
<evidence type="ECO:0000256" key="7">
    <source>
        <dbReference type="ARBA" id="ARBA00022679"/>
    </source>
</evidence>
<dbReference type="InterPro" id="IPR012811">
    <property type="entry name" value="TreS_maltokin_C_dom"/>
</dbReference>
<evidence type="ECO:0000256" key="10">
    <source>
        <dbReference type="ARBA" id="ARBA00022837"/>
    </source>
</evidence>
<dbReference type="Proteomes" id="UP000033423">
    <property type="component" value="Unassembled WGS sequence"/>
</dbReference>
<evidence type="ECO:0000256" key="6">
    <source>
        <dbReference type="ARBA" id="ARBA00013882"/>
    </source>
</evidence>
<dbReference type="PANTHER" id="PTHR10357">
    <property type="entry name" value="ALPHA-AMYLASE FAMILY MEMBER"/>
    <property type="match status" value="1"/>
</dbReference>
<comment type="catalytic activity">
    <reaction evidence="1">
        <text>D-maltose = alpha,alpha-trehalose</text>
        <dbReference type="Rhea" id="RHEA:15145"/>
        <dbReference type="ChEBI" id="CHEBI:16551"/>
        <dbReference type="ChEBI" id="CHEBI:17306"/>
        <dbReference type="EC" id="5.4.99.16"/>
    </reaction>
</comment>
<keyword evidence="9" id="KW-0547">Nucleotide-binding</keyword>
<evidence type="ECO:0000256" key="2">
    <source>
        <dbReference type="ARBA" id="ARBA00005496"/>
    </source>
</evidence>
<dbReference type="SMART" id="SM00642">
    <property type="entry name" value="Aamy"/>
    <property type="match status" value="1"/>
</dbReference>
<keyword evidence="10" id="KW-0106">Calcium</keyword>
<evidence type="ECO:0000256" key="9">
    <source>
        <dbReference type="ARBA" id="ARBA00022741"/>
    </source>
</evidence>
<dbReference type="AlphaFoldDB" id="A0A0F3GHD8"/>
<evidence type="ECO:0000256" key="5">
    <source>
        <dbReference type="ARBA" id="ARBA00012619"/>
    </source>
</evidence>
<dbReference type="NCBIfam" id="TIGR02456">
    <property type="entry name" value="treS_nterm"/>
    <property type="match status" value="1"/>
</dbReference>
<dbReference type="SUPFAM" id="SSF51445">
    <property type="entry name" value="(Trans)glycosidases"/>
    <property type="match status" value="1"/>
</dbReference>
<dbReference type="GO" id="GO:0046872">
    <property type="term" value="F:metal ion binding"/>
    <property type="evidence" value="ECO:0007669"/>
    <property type="project" value="UniProtKB-KW"/>
</dbReference>
<evidence type="ECO:0000256" key="13">
    <source>
        <dbReference type="ARBA" id="ARBA00031251"/>
    </source>
</evidence>
<dbReference type="PANTHER" id="PTHR10357:SF219">
    <property type="entry name" value="MALTOSE ALPHA-D-GLUCOSYLTRANSFERASE"/>
    <property type="match status" value="1"/>
</dbReference>
<dbReference type="Pfam" id="PF00128">
    <property type="entry name" value="Alpha-amylase"/>
    <property type="match status" value="1"/>
</dbReference>
<dbReference type="EC" id="2.7.1.175" evidence="4"/>
<dbReference type="Gene3D" id="2.60.40.1180">
    <property type="entry name" value="Golgi alpha-mannosidase II"/>
    <property type="match status" value="1"/>
</dbReference>
<keyword evidence="18" id="KW-1185">Reference proteome</keyword>
<dbReference type="Pfam" id="PF16657">
    <property type="entry name" value="Malt_amylase_C"/>
    <property type="match status" value="1"/>
</dbReference>
<accession>A0A0F3GHD8</accession>
<evidence type="ECO:0000256" key="14">
    <source>
        <dbReference type="ARBA" id="ARBA00031378"/>
    </source>
</evidence>
<dbReference type="InterPro" id="IPR017853">
    <property type="entry name" value="GH"/>
</dbReference>
<dbReference type="InterPro" id="IPR040999">
    <property type="entry name" value="Mak_N_cap"/>
</dbReference>
<evidence type="ECO:0000313" key="17">
    <source>
        <dbReference type="EMBL" id="KJU81291.1"/>
    </source>
</evidence>
<evidence type="ECO:0000256" key="1">
    <source>
        <dbReference type="ARBA" id="ARBA00001595"/>
    </source>
</evidence>